<evidence type="ECO:0000256" key="6">
    <source>
        <dbReference type="ARBA" id="ARBA00023163"/>
    </source>
</evidence>
<comment type="similarity">
    <text evidence="1">Belongs to the FlgM family.</text>
</comment>
<evidence type="ECO:0000259" key="10">
    <source>
        <dbReference type="Pfam" id="PF04316"/>
    </source>
</evidence>
<feature type="domain" description="Anti-sigma-28 factor FlgM C-terminal" evidence="10">
    <location>
        <begin position="38"/>
        <end position="86"/>
    </location>
</feature>
<dbReference type="NCBIfam" id="TIGR03824">
    <property type="entry name" value="FlgM_jcvi"/>
    <property type="match status" value="1"/>
</dbReference>
<dbReference type="InterPro" id="IPR031316">
    <property type="entry name" value="FlgM_C"/>
</dbReference>
<evidence type="ECO:0000313" key="11">
    <source>
        <dbReference type="EMBL" id="MBQ0958475.1"/>
    </source>
</evidence>
<reference evidence="11" key="1">
    <citation type="submission" date="2021-04" db="EMBL/GenBank/DDBJ databases">
        <title>The genome sequence of Ideonella sp. 4Y11.</title>
        <authorList>
            <person name="Liu Y."/>
        </authorList>
    </citation>
    <scope>NUCLEOTIDE SEQUENCE</scope>
    <source>
        <strain evidence="11">4Y11</strain>
    </source>
</reference>
<evidence type="ECO:0000256" key="2">
    <source>
        <dbReference type="ARBA" id="ARBA00017823"/>
    </source>
</evidence>
<keyword evidence="5" id="KW-0805">Transcription regulation</keyword>
<keyword evidence="4" id="KW-1005">Bacterial flagellum biogenesis</keyword>
<dbReference type="RefSeq" id="WP_210800981.1">
    <property type="nucleotide sequence ID" value="NZ_JAGQDE010000003.1"/>
</dbReference>
<dbReference type="InterPro" id="IPR035890">
    <property type="entry name" value="Anti-sigma-28_factor_FlgM_sf"/>
</dbReference>
<dbReference type="GO" id="GO:0044781">
    <property type="term" value="P:bacterial-type flagellum organization"/>
    <property type="evidence" value="ECO:0007669"/>
    <property type="project" value="UniProtKB-KW"/>
</dbReference>
<evidence type="ECO:0000256" key="3">
    <source>
        <dbReference type="ARBA" id="ARBA00022491"/>
    </source>
</evidence>
<keyword evidence="3" id="KW-0678">Repressor</keyword>
<keyword evidence="6" id="KW-0804">Transcription</keyword>
<dbReference type="GO" id="GO:0045892">
    <property type="term" value="P:negative regulation of DNA-templated transcription"/>
    <property type="evidence" value="ECO:0007669"/>
    <property type="project" value="InterPro"/>
</dbReference>
<feature type="region of interest" description="Disordered" evidence="9">
    <location>
        <begin position="1"/>
        <end position="42"/>
    </location>
</feature>
<evidence type="ECO:0000256" key="7">
    <source>
        <dbReference type="ARBA" id="ARBA00024739"/>
    </source>
</evidence>
<feature type="compositionally biased region" description="Basic and acidic residues" evidence="9">
    <location>
        <begin position="18"/>
        <end position="29"/>
    </location>
</feature>
<evidence type="ECO:0000313" key="12">
    <source>
        <dbReference type="Proteomes" id="UP000678374"/>
    </source>
</evidence>
<dbReference type="InterPro" id="IPR007412">
    <property type="entry name" value="FlgM"/>
</dbReference>
<dbReference type="EMBL" id="JAGQDE010000003">
    <property type="protein sequence ID" value="MBQ0958475.1"/>
    <property type="molecule type" value="Genomic_DNA"/>
</dbReference>
<dbReference type="AlphaFoldDB" id="A0A940YE46"/>
<evidence type="ECO:0000256" key="4">
    <source>
        <dbReference type="ARBA" id="ARBA00022795"/>
    </source>
</evidence>
<comment type="caution">
    <text evidence="11">The sequence shown here is derived from an EMBL/GenBank/DDBJ whole genome shotgun (WGS) entry which is preliminary data.</text>
</comment>
<dbReference type="Pfam" id="PF04316">
    <property type="entry name" value="FlgM"/>
    <property type="match status" value="1"/>
</dbReference>
<accession>A0A940YE46</accession>
<keyword evidence="11" id="KW-0282">Flagellum</keyword>
<evidence type="ECO:0000256" key="8">
    <source>
        <dbReference type="ARBA" id="ARBA00030117"/>
    </source>
</evidence>
<comment type="function">
    <text evidence="7">Responsible for the coupling of flagellin expression to flagellar assembly by preventing expression of the flagellin genes when a component of the middle class of proteins is defective. It negatively regulates flagellar genes by inhibiting the activity of FliA by directly binding to FliA.</text>
</comment>
<evidence type="ECO:0000256" key="5">
    <source>
        <dbReference type="ARBA" id="ARBA00023015"/>
    </source>
</evidence>
<dbReference type="SUPFAM" id="SSF101498">
    <property type="entry name" value="Anti-sigma factor FlgM"/>
    <property type="match status" value="1"/>
</dbReference>
<evidence type="ECO:0000256" key="9">
    <source>
        <dbReference type="SAM" id="MobiDB-lite"/>
    </source>
</evidence>
<proteinExistence type="inferred from homology"/>
<organism evidence="11 12">
    <name type="scientific">Ideonella aquatica</name>
    <dbReference type="NCBI Taxonomy" id="2824119"/>
    <lineage>
        <taxon>Bacteria</taxon>
        <taxon>Pseudomonadati</taxon>
        <taxon>Pseudomonadota</taxon>
        <taxon>Betaproteobacteria</taxon>
        <taxon>Burkholderiales</taxon>
        <taxon>Sphaerotilaceae</taxon>
        <taxon>Ideonella</taxon>
    </lineage>
</organism>
<name>A0A940YE46_9BURK</name>
<gene>
    <name evidence="11" type="primary">flgM</name>
    <name evidence="11" type="ORF">KAK06_05840</name>
</gene>
<keyword evidence="11" id="KW-0969">Cilium</keyword>
<keyword evidence="11" id="KW-0966">Cell projection</keyword>
<keyword evidence="12" id="KW-1185">Reference proteome</keyword>
<evidence type="ECO:0000256" key="1">
    <source>
        <dbReference type="ARBA" id="ARBA00005322"/>
    </source>
</evidence>
<protein>
    <recommendedName>
        <fullName evidence="2">Negative regulator of flagellin synthesis</fullName>
    </recommendedName>
    <alternativeName>
        <fullName evidence="8">Anti-sigma-28 factor</fullName>
    </alternativeName>
</protein>
<dbReference type="Proteomes" id="UP000678374">
    <property type="component" value="Unassembled WGS sequence"/>
</dbReference>
<sequence length="99" mass="10367">MKIGSFDPKSATSPLADTRTRGAKSDKSGAAEATDSAQVSLSTTGSAIADAGADPSFDAAKVERIAQAIREGKFKVNPEKIADKLISNAQDLLKRYSDH</sequence>